<name>A0A9P9F462_9HYPO</name>
<evidence type="ECO:0000313" key="1">
    <source>
        <dbReference type="EMBL" id="KAH7153335.1"/>
    </source>
</evidence>
<proteinExistence type="predicted"/>
<accession>A0A9P9F462</accession>
<comment type="caution">
    <text evidence="1">The sequence shown here is derived from an EMBL/GenBank/DDBJ whole genome shotgun (WGS) entry which is preliminary data.</text>
</comment>
<protein>
    <submittedName>
        <fullName evidence="1">Phosphotransferase family protein</fullName>
    </submittedName>
</protein>
<reference evidence="1" key="1">
    <citation type="journal article" date="2021" name="Nat. Commun.">
        <title>Genetic determinants of endophytism in the Arabidopsis root mycobiome.</title>
        <authorList>
            <person name="Mesny F."/>
            <person name="Miyauchi S."/>
            <person name="Thiergart T."/>
            <person name="Pickel B."/>
            <person name="Atanasova L."/>
            <person name="Karlsson M."/>
            <person name="Huettel B."/>
            <person name="Barry K.W."/>
            <person name="Haridas S."/>
            <person name="Chen C."/>
            <person name="Bauer D."/>
            <person name="Andreopoulos W."/>
            <person name="Pangilinan J."/>
            <person name="LaButti K."/>
            <person name="Riley R."/>
            <person name="Lipzen A."/>
            <person name="Clum A."/>
            <person name="Drula E."/>
            <person name="Henrissat B."/>
            <person name="Kohler A."/>
            <person name="Grigoriev I.V."/>
            <person name="Martin F.M."/>
            <person name="Hacquard S."/>
        </authorList>
    </citation>
    <scope>NUCLEOTIDE SEQUENCE</scope>
    <source>
        <strain evidence="1">MPI-CAGE-AT-0147</strain>
    </source>
</reference>
<organism evidence="1 2">
    <name type="scientific">Dactylonectria macrodidyma</name>
    <dbReference type="NCBI Taxonomy" id="307937"/>
    <lineage>
        <taxon>Eukaryota</taxon>
        <taxon>Fungi</taxon>
        <taxon>Dikarya</taxon>
        <taxon>Ascomycota</taxon>
        <taxon>Pezizomycotina</taxon>
        <taxon>Sordariomycetes</taxon>
        <taxon>Hypocreomycetidae</taxon>
        <taxon>Hypocreales</taxon>
        <taxon>Nectriaceae</taxon>
        <taxon>Dactylonectria</taxon>
    </lineage>
</organism>
<keyword evidence="2" id="KW-1185">Reference proteome</keyword>
<dbReference type="Proteomes" id="UP000738349">
    <property type="component" value="Unassembled WGS sequence"/>
</dbReference>
<dbReference type="OrthoDB" id="4187105at2759"/>
<dbReference type="EMBL" id="JAGMUV010000006">
    <property type="protein sequence ID" value="KAH7153335.1"/>
    <property type="molecule type" value="Genomic_DNA"/>
</dbReference>
<sequence length="286" mass="31996">MVHPSSAVLTAFGISSSAKTLPGGTGLCFVADGIVLKPSDDEEESQWVAHLTTKMLQYITGNEYRLTRPIPVARNPDLFVYDGWTADSLLLSDAREPTRFQHIARLNVSKPLFLTTRRNRFHEADLVTWGEKDLDDVGDVNIEVLSIFKDALDHLKRLERPLPTDLACQLIHGDLTGNVLSDSQSEDPPGIIDMTFYWRPPAYAEAIIVADGLVWHGQGRGRVEMLGVHKFQLQLLVRALFWRCVTFAIDPDMAFVRLHVPRVDFRGAARIVGKLINEAKEANVNV</sequence>
<gene>
    <name evidence="1" type="ORF">EDB81DRAFT_931793</name>
</gene>
<dbReference type="AlphaFoldDB" id="A0A9P9F462"/>
<evidence type="ECO:0000313" key="2">
    <source>
        <dbReference type="Proteomes" id="UP000738349"/>
    </source>
</evidence>